<dbReference type="InterPro" id="IPR011006">
    <property type="entry name" value="CheY-like_superfamily"/>
</dbReference>
<dbReference type="EC" id="2.7.13.3" evidence="2"/>
<dbReference type="CDD" id="cd00130">
    <property type="entry name" value="PAS"/>
    <property type="match status" value="1"/>
</dbReference>
<evidence type="ECO:0000259" key="7">
    <source>
        <dbReference type="PROSITE" id="PS50112"/>
    </source>
</evidence>
<dbReference type="InterPro" id="IPR000014">
    <property type="entry name" value="PAS"/>
</dbReference>
<protein>
    <recommendedName>
        <fullName evidence="2">histidine kinase</fullName>
        <ecNumber evidence="2">2.7.13.3</ecNumber>
    </recommendedName>
</protein>
<accession>A0ABT0YI98</accession>
<dbReference type="InterPro" id="IPR036890">
    <property type="entry name" value="HATPase_C_sf"/>
</dbReference>
<evidence type="ECO:0000256" key="4">
    <source>
        <dbReference type="PROSITE-ProRule" id="PRU00169"/>
    </source>
</evidence>
<dbReference type="SUPFAM" id="SSF55785">
    <property type="entry name" value="PYP-like sensor domain (PAS domain)"/>
    <property type="match status" value="1"/>
</dbReference>
<name>A0ABT0YI98_9BURK</name>
<dbReference type="SMART" id="SM00091">
    <property type="entry name" value="PAS"/>
    <property type="match status" value="1"/>
</dbReference>
<dbReference type="InterPro" id="IPR003594">
    <property type="entry name" value="HATPase_dom"/>
</dbReference>
<dbReference type="Pfam" id="PF08448">
    <property type="entry name" value="PAS_4"/>
    <property type="match status" value="1"/>
</dbReference>
<dbReference type="PRINTS" id="PR00344">
    <property type="entry name" value="BCTRLSENSOR"/>
</dbReference>
<feature type="domain" description="PAS" evidence="7">
    <location>
        <begin position="140"/>
        <end position="210"/>
    </location>
</feature>
<evidence type="ECO:0000256" key="1">
    <source>
        <dbReference type="ARBA" id="ARBA00000085"/>
    </source>
</evidence>
<dbReference type="Gene3D" id="3.30.450.20">
    <property type="entry name" value="PAS domain"/>
    <property type="match status" value="1"/>
</dbReference>
<dbReference type="PROSITE" id="PS50109">
    <property type="entry name" value="HIS_KIN"/>
    <property type="match status" value="1"/>
</dbReference>
<dbReference type="PANTHER" id="PTHR43065">
    <property type="entry name" value="SENSOR HISTIDINE KINASE"/>
    <property type="match status" value="1"/>
</dbReference>
<evidence type="ECO:0000259" key="6">
    <source>
        <dbReference type="PROSITE" id="PS50110"/>
    </source>
</evidence>
<dbReference type="SMART" id="SM00388">
    <property type="entry name" value="HisKA"/>
    <property type="match status" value="1"/>
</dbReference>
<dbReference type="Pfam" id="PF02518">
    <property type="entry name" value="HATPase_c"/>
    <property type="match status" value="1"/>
</dbReference>
<dbReference type="InterPro" id="IPR035965">
    <property type="entry name" value="PAS-like_dom_sf"/>
</dbReference>
<evidence type="ECO:0000256" key="2">
    <source>
        <dbReference type="ARBA" id="ARBA00012438"/>
    </source>
</evidence>
<dbReference type="InterPro" id="IPR036097">
    <property type="entry name" value="HisK_dim/P_sf"/>
</dbReference>
<evidence type="ECO:0000313" key="9">
    <source>
        <dbReference type="Proteomes" id="UP001165541"/>
    </source>
</evidence>
<dbReference type="CDD" id="cd00082">
    <property type="entry name" value="HisKA"/>
    <property type="match status" value="1"/>
</dbReference>
<dbReference type="CDD" id="cd00156">
    <property type="entry name" value="REC"/>
    <property type="match status" value="2"/>
</dbReference>
<dbReference type="Pfam" id="PF00512">
    <property type="entry name" value="HisKA"/>
    <property type="match status" value="1"/>
</dbReference>
<gene>
    <name evidence="8" type="ORF">M8A51_02825</name>
</gene>
<reference evidence="8" key="1">
    <citation type="submission" date="2022-05" db="EMBL/GenBank/DDBJ databases">
        <title>Schlegelella sp. nov., isolated from mangrove soil.</title>
        <authorList>
            <person name="Liu Y."/>
            <person name="Ge X."/>
            <person name="Liu W."/>
        </authorList>
    </citation>
    <scope>NUCLEOTIDE SEQUENCE</scope>
    <source>
        <strain evidence="8">S2-27</strain>
    </source>
</reference>
<dbReference type="Gene3D" id="1.10.287.130">
    <property type="match status" value="1"/>
</dbReference>
<comment type="caution">
    <text evidence="8">The sequence shown here is derived from an EMBL/GenBank/DDBJ whole genome shotgun (WGS) entry which is preliminary data.</text>
</comment>
<dbReference type="InterPro" id="IPR004358">
    <property type="entry name" value="Sig_transdc_His_kin-like_C"/>
</dbReference>
<evidence type="ECO:0000256" key="3">
    <source>
        <dbReference type="ARBA" id="ARBA00022553"/>
    </source>
</evidence>
<feature type="modified residue" description="4-aspartylphosphate" evidence="4">
    <location>
        <position position="57"/>
    </location>
</feature>
<dbReference type="EMBL" id="JAMKFE010000002">
    <property type="protein sequence ID" value="MCM5678461.1"/>
    <property type="molecule type" value="Genomic_DNA"/>
</dbReference>
<keyword evidence="9" id="KW-1185">Reference proteome</keyword>
<dbReference type="InterPro" id="IPR003661">
    <property type="entry name" value="HisK_dim/P_dom"/>
</dbReference>
<comment type="catalytic activity">
    <reaction evidence="1">
        <text>ATP + protein L-histidine = ADP + protein N-phospho-L-histidine.</text>
        <dbReference type="EC" id="2.7.13.3"/>
    </reaction>
</comment>
<dbReference type="NCBIfam" id="TIGR00229">
    <property type="entry name" value="sensory_box"/>
    <property type="match status" value="1"/>
</dbReference>
<proteinExistence type="predicted"/>
<dbReference type="PANTHER" id="PTHR43065:SF42">
    <property type="entry name" value="TWO-COMPONENT SENSOR PPRA"/>
    <property type="match status" value="1"/>
</dbReference>
<organism evidence="8 9">
    <name type="scientific">Caldimonas mangrovi</name>
    <dbReference type="NCBI Taxonomy" id="2944811"/>
    <lineage>
        <taxon>Bacteria</taxon>
        <taxon>Pseudomonadati</taxon>
        <taxon>Pseudomonadota</taxon>
        <taxon>Betaproteobacteria</taxon>
        <taxon>Burkholderiales</taxon>
        <taxon>Sphaerotilaceae</taxon>
        <taxon>Caldimonas</taxon>
    </lineage>
</organism>
<dbReference type="PROSITE" id="PS50112">
    <property type="entry name" value="PAS"/>
    <property type="match status" value="1"/>
</dbReference>
<dbReference type="SMART" id="SM00387">
    <property type="entry name" value="HATPase_c"/>
    <property type="match status" value="1"/>
</dbReference>
<dbReference type="RefSeq" id="WP_251776613.1">
    <property type="nucleotide sequence ID" value="NZ_JAMKFE010000002.1"/>
</dbReference>
<dbReference type="SUPFAM" id="SSF52172">
    <property type="entry name" value="CheY-like"/>
    <property type="match status" value="2"/>
</dbReference>
<dbReference type="SUPFAM" id="SSF55874">
    <property type="entry name" value="ATPase domain of HSP90 chaperone/DNA topoisomerase II/histidine kinase"/>
    <property type="match status" value="1"/>
</dbReference>
<dbReference type="InterPro" id="IPR013656">
    <property type="entry name" value="PAS_4"/>
</dbReference>
<dbReference type="Gene3D" id="3.30.565.10">
    <property type="entry name" value="Histidine kinase-like ATPase, C-terminal domain"/>
    <property type="match status" value="1"/>
</dbReference>
<feature type="domain" description="Histidine kinase" evidence="5">
    <location>
        <begin position="284"/>
        <end position="508"/>
    </location>
</feature>
<feature type="domain" description="Response regulatory" evidence="6">
    <location>
        <begin position="6"/>
        <end position="122"/>
    </location>
</feature>
<dbReference type="InterPro" id="IPR001789">
    <property type="entry name" value="Sig_transdc_resp-reg_receiver"/>
</dbReference>
<sequence length="655" mass="71863">MNRPVRVLMVEDSEDDAKLALRMLRSGGFDPIYHRVQDMESFRRLLGQQAWDVVLSDFRLPGFNGVDALNIFRNCGKDIPFIFCSGTIGEEIAVAAMKAGASDYVMKGNLARLAPALERELAQAAIRAEHRQGQIDLEVSRDRYMDLYDFAPVGYLTLAGEGRITQLNLTAADMLGEPRERLIDTGFSRFVMPADRERWQQHLARALNRGEKCKIEIALARAEGPHCHAQIDCLRVADEDAGTVVRIAVTDITERKEAEADLRKFEAQLRHVQKMESIGTLAGGIAHDFNNILGAILGNAALAREEAAPGSTSEACLGEIRKASLRARDLVQQILTFSRHEPQKLVTQPLQPIVEETQKLLRATLPTRVEFGVAVADVPLHVHADATQIQQVLMNLCTNAWHALKDGEGRIGVGLDAVDLDETDCRRLAGLRAGRHVHVSVSDNGVGMDAATRDRIFEPFFTTKPVGQGTGLGLSVVHGIVTAHGGAISVDTEPGRGTTFHLYLPAVGADTQAPAREDTAVRQPRGRGERVLYVDDDETMVLMVERLLQRAGYESRICLSALEAIEAVRAHPEAFDLVVTDYNMPELSGLQVARALAELRPELPVVISSGYISDELRTEARGLGVEGLLEKQNTFEELCPLVGRLLARGPARKGR</sequence>
<keyword evidence="3 4" id="KW-0597">Phosphoprotein</keyword>
<dbReference type="SUPFAM" id="SSF47384">
    <property type="entry name" value="Homodimeric domain of signal transducing histidine kinase"/>
    <property type="match status" value="1"/>
</dbReference>
<dbReference type="InterPro" id="IPR005467">
    <property type="entry name" value="His_kinase_dom"/>
</dbReference>
<dbReference type="SMART" id="SM00448">
    <property type="entry name" value="REC"/>
    <property type="match status" value="2"/>
</dbReference>
<dbReference type="Proteomes" id="UP001165541">
    <property type="component" value="Unassembled WGS sequence"/>
</dbReference>
<dbReference type="Gene3D" id="3.40.50.2300">
    <property type="match status" value="2"/>
</dbReference>
<evidence type="ECO:0000313" key="8">
    <source>
        <dbReference type="EMBL" id="MCM5678461.1"/>
    </source>
</evidence>
<dbReference type="Pfam" id="PF00072">
    <property type="entry name" value="Response_reg"/>
    <property type="match status" value="2"/>
</dbReference>
<evidence type="ECO:0000259" key="5">
    <source>
        <dbReference type="PROSITE" id="PS50109"/>
    </source>
</evidence>
<feature type="modified residue" description="4-aspartylphosphate" evidence="4">
    <location>
        <position position="581"/>
    </location>
</feature>
<feature type="domain" description="Response regulatory" evidence="6">
    <location>
        <begin position="530"/>
        <end position="646"/>
    </location>
</feature>
<dbReference type="PROSITE" id="PS50110">
    <property type="entry name" value="RESPONSE_REGULATORY"/>
    <property type="match status" value="2"/>
</dbReference>